<keyword evidence="2" id="KW-1185">Reference proteome</keyword>
<name>A0A5P1E1V5_ASPOF</name>
<dbReference type="Proteomes" id="UP000243459">
    <property type="component" value="Chromosome 10"/>
</dbReference>
<dbReference type="AlphaFoldDB" id="A0A5P1E1V5"/>
<dbReference type="Gramene" id="ONK56590">
    <property type="protein sequence ID" value="ONK56590"/>
    <property type="gene ID" value="A4U43_C10F10440"/>
</dbReference>
<proteinExistence type="predicted"/>
<evidence type="ECO:0000313" key="2">
    <source>
        <dbReference type="Proteomes" id="UP000243459"/>
    </source>
</evidence>
<organism evidence="1 2">
    <name type="scientific">Asparagus officinalis</name>
    <name type="common">Garden asparagus</name>
    <dbReference type="NCBI Taxonomy" id="4686"/>
    <lineage>
        <taxon>Eukaryota</taxon>
        <taxon>Viridiplantae</taxon>
        <taxon>Streptophyta</taxon>
        <taxon>Embryophyta</taxon>
        <taxon>Tracheophyta</taxon>
        <taxon>Spermatophyta</taxon>
        <taxon>Magnoliopsida</taxon>
        <taxon>Liliopsida</taxon>
        <taxon>Asparagales</taxon>
        <taxon>Asparagaceae</taxon>
        <taxon>Asparagoideae</taxon>
        <taxon>Asparagus</taxon>
    </lineage>
</organism>
<sequence>MLVSYGKDFFPQNLPKQHPEQRVARDRPGLEIALEVAWAKGGRWSLGTLGWRFRRRRWAQVASRGGRRISEMRLLSFKGKTFWFATTAEQALMGAEKRESEVFGRLGFLISRDWSDECEDKVED</sequence>
<protein>
    <submittedName>
        <fullName evidence="1">Uncharacterized protein</fullName>
    </submittedName>
</protein>
<reference evidence="2" key="1">
    <citation type="journal article" date="2017" name="Nat. Commun.">
        <title>The asparagus genome sheds light on the origin and evolution of a young Y chromosome.</title>
        <authorList>
            <person name="Harkess A."/>
            <person name="Zhou J."/>
            <person name="Xu C."/>
            <person name="Bowers J.E."/>
            <person name="Van der Hulst R."/>
            <person name="Ayyampalayam S."/>
            <person name="Mercati F."/>
            <person name="Riccardi P."/>
            <person name="McKain M.R."/>
            <person name="Kakrana A."/>
            <person name="Tang H."/>
            <person name="Ray J."/>
            <person name="Groenendijk J."/>
            <person name="Arikit S."/>
            <person name="Mathioni S.M."/>
            <person name="Nakano M."/>
            <person name="Shan H."/>
            <person name="Telgmann-Rauber A."/>
            <person name="Kanno A."/>
            <person name="Yue Z."/>
            <person name="Chen H."/>
            <person name="Li W."/>
            <person name="Chen Y."/>
            <person name="Xu X."/>
            <person name="Zhang Y."/>
            <person name="Luo S."/>
            <person name="Chen H."/>
            <person name="Gao J."/>
            <person name="Mao Z."/>
            <person name="Pires J.C."/>
            <person name="Luo M."/>
            <person name="Kudrna D."/>
            <person name="Wing R.A."/>
            <person name="Meyers B.C."/>
            <person name="Yi K."/>
            <person name="Kong H."/>
            <person name="Lavrijsen P."/>
            <person name="Sunseri F."/>
            <person name="Falavigna A."/>
            <person name="Ye Y."/>
            <person name="Leebens-Mack J.H."/>
            <person name="Chen G."/>
        </authorList>
    </citation>
    <scope>NUCLEOTIDE SEQUENCE [LARGE SCALE GENOMIC DNA]</scope>
    <source>
        <strain evidence="2">cv. DH0086</strain>
    </source>
</reference>
<dbReference type="EMBL" id="CM007390">
    <property type="protein sequence ID" value="ONK56590.1"/>
    <property type="molecule type" value="Genomic_DNA"/>
</dbReference>
<evidence type="ECO:0000313" key="1">
    <source>
        <dbReference type="EMBL" id="ONK56590.1"/>
    </source>
</evidence>
<gene>
    <name evidence="1" type="ORF">A4U43_C10F10440</name>
</gene>
<accession>A0A5P1E1V5</accession>